<feature type="transmembrane region" description="Helical" evidence="1">
    <location>
        <begin position="6"/>
        <end position="23"/>
    </location>
</feature>
<dbReference type="AlphaFoldDB" id="W7V284"/>
<dbReference type="RefSeq" id="WP_019679196.1">
    <property type="nucleotide sequence ID" value="NZ_ATAX01000008.1"/>
</dbReference>
<dbReference type="EMBL" id="ATAX01000008">
    <property type="protein sequence ID" value="EWM54917.1"/>
    <property type="molecule type" value="Genomic_DNA"/>
</dbReference>
<dbReference type="PATRIC" id="fig|1341157.4.peg.536"/>
<sequence>MLFEFFIQVVLLIALAGGVAIVANSSRGAASTASLAVKMKKYKDDGRRCTGKSPERWHYSDGGTGLSLRYTVDGEDLRGVLDRSFGISERELDQIIMSGEEVAIIVSPDDPGEFCLAKEFYSTEGSERLRGQLHRMFKRHKDMVFCVKGTVFVTAMFGSMIILKYFLAG</sequence>
<comment type="caution">
    <text evidence="2">The sequence shown here is derived from an EMBL/GenBank/DDBJ whole genome shotgun (WGS) entry which is preliminary data.</text>
</comment>
<protein>
    <submittedName>
        <fullName evidence="2">Uncharacterized protein</fullName>
    </submittedName>
</protein>
<evidence type="ECO:0000313" key="3">
    <source>
        <dbReference type="Proteomes" id="UP000019365"/>
    </source>
</evidence>
<evidence type="ECO:0000256" key="1">
    <source>
        <dbReference type="SAM" id="Phobius"/>
    </source>
</evidence>
<name>W7V284_RUMFL</name>
<feature type="transmembrane region" description="Helical" evidence="1">
    <location>
        <begin position="145"/>
        <end position="167"/>
    </location>
</feature>
<proteinExistence type="predicted"/>
<dbReference type="OrthoDB" id="9903797at2"/>
<gene>
    <name evidence="2" type="ORF">RF007C_11300</name>
</gene>
<keyword evidence="3" id="KW-1185">Reference proteome</keyword>
<organism evidence="2 3">
    <name type="scientific">Ruminococcus flavefaciens 007c</name>
    <dbReference type="NCBI Taxonomy" id="1341157"/>
    <lineage>
        <taxon>Bacteria</taxon>
        <taxon>Bacillati</taxon>
        <taxon>Bacillota</taxon>
        <taxon>Clostridia</taxon>
        <taxon>Eubacteriales</taxon>
        <taxon>Oscillospiraceae</taxon>
        <taxon>Ruminococcus</taxon>
    </lineage>
</organism>
<evidence type="ECO:0000313" key="2">
    <source>
        <dbReference type="EMBL" id="EWM54917.1"/>
    </source>
</evidence>
<dbReference type="Proteomes" id="UP000019365">
    <property type="component" value="Unassembled WGS sequence"/>
</dbReference>
<keyword evidence="1" id="KW-0812">Transmembrane</keyword>
<keyword evidence="1" id="KW-1133">Transmembrane helix</keyword>
<reference evidence="2 3" key="1">
    <citation type="journal article" date="2014" name="PLoS ONE">
        <title>Rumen cellulosomics: divergent fiber-degrading strategies revealed by comparative genome-wide analysis of six ruminococcal strains.</title>
        <authorList>
            <person name="Dassa B."/>
            <person name="Borovok I."/>
            <person name="Ruimy-Israeli V."/>
            <person name="Lamed R."/>
            <person name="Flint H.J."/>
            <person name="Duncan S.H."/>
            <person name="Henrissat B."/>
            <person name="Coutinho P."/>
            <person name="Morrison M."/>
            <person name="Mosoni P."/>
            <person name="Yeoman C.J."/>
            <person name="White B.A."/>
            <person name="Bayer E.A."/>
        </authorList>
    </citation>
    <scope>NUCLEOTIDE SEQUENCE [LARGE SCALE GENOMIC DNA]</scope>
    <source>
        <strain evidence="2 3">007c</strain>
    </source>
</reference>
<keyword evidence="1" id="KW-0472">Membrane</keyword>
<accession>W7V284</accession>